<organism evidence="1 2">
    <name type="scientific">Photobacterium frigidiphilum</name>
    <dbReference type="NCBI Taxonomy" id="264736"/>
    <lineage>
        <taxon>Bacteria</taxon>
        <taxon>Pseudomonadati</taxon>
        <taxon>Pseudomonadota</taxon>
        <taxon>Gammaproteobacteria</taxon>
        <taxon>Vibrionales</taxon>
        <taxon>Vibrionaceae</taxon>
        <taxon>Photobacterium</taxon>
    </lineage>
</organism>
<keyword evidence="2" id="KW-1185">Reference proteome</keyword>
<name>A0A2T3JA67_9GAMM</name>
<dbReference type="InterPro" id="IPR036286">
    <property type="entry name" value="LexA/Signal_pep-like_sf"/>
</dbReference>
<dbReference type="Proteomes" id="UP000240987">
    <property type="component" value="Unassembled WGS sequence"/>
</dbReference>
<dbReference type="SUPFAM" id="SSF51306">
    <property type="entry name" value="LexA/Signal peptidase"/>
    <property type="match status" value="1"/>
</dbReference>
<accession>A0A2T3JA67</accession>
<proteinExistence type="predicted"/>
<evidence type="ECO:0000313" key="2">
    <source>
        <dbReference type="Proteomes" id="UP000240987"/>
    </source>
</evidence>
<evidence type="ECO:0000313" key="1">
    <source>
        <dbReference type="EMBL" id="PSU45713.1"/>
    </source>
</evidence>
<sequence>MPFPPPTHGHIENSIGTSLDEYLQPNNSIRVIIACNDVADKNITKGDVVTIDMGKGAFSGCVALLEYEGDVFLGQLFWHNRKWFVKSGERQGVAPEEMICIGIARNVIKNQLIDDN</sequence>
<dbReference type="AlphaFoldDB" id="A0A2T3JA67"/>
<dbReference type="RefSeq" id="WP_107244473.1">
    <property type="nucleotide sequence ID" value="NZ_PYMJ01000027.1"/>
</dbReference>
<dbReference type="EMBL" id="PYMJ01000027">
    <property type="protein sequence ID" value="PSU45713.1"/>
    <property type="molecule type" value="Genomic_DNA"/>
</dbReference>
<gene>
    <name evidence="1" type="ORF">C9J12_20925</name>
</gene>
<dbReference type="OrthoDB" id="5816361at2"/>
<evidence type="ECO:0008006" key="3">
    <source>
        <dbReference type="Google" id="ProtNLM"/>
    </source>
</evidence>
<protein>
    <recommendedName>
        <fullName evidence="3">Peptidase S24/S26A/S26B/S26C domain-containing protein</fullName>
    </recommendedName>
</protein>
<reference evidence="1 2" key="1">
    <citation type="submission" date="2018-01" db="EMBL/GenBank/DDBJ databases">
        <title>Whole genome sequencing of Histamine producing bacteria.</title>
        <authorList>
            <person name="Butler K."/>
        </authorList>
    </citation>
    <scope>NUCLEOTIDE SEQUENCE [LARGE SCALE GENOMIC DNA]</scope>
    <source>
        <strain evidence="1 2">JCM 12947</strain>
    </source>
</reference>
<comment type="caution">
    <text evidence="1">The sequence shown here is derived from an EMBL/GenBank/DDBJ whole genome shotgun (WGS) entry which is preliminary data.</text>
</comment>